<dbReference type="Proteomes" id="UP000006001">
    <property type="component" value="Unassembled WGS sequence"/>
</dbReference>
<protein>
    <submittedName>
        <fullName evidence="2">Pyridoxamine 5'-phosphate oxidase family protein</fullName>
    </submittedName>
</protein>
<dbReference type="InterPro" id="IPR011576">
    <property type="entry name" value="Pyridox_Oxase_N"/>
</dbReference>
<dbReference type="STRING" id="649764.HMPREF0762_00807"/>
<accession>D0WG56</accession>
<feature type="domain" description="Pyridoxamine 5'-phosphate oxidase N-terminal" evidence="1">
    <location>
        <begin position="10"/>
        <end position="127"/>
    </location>
</feature>
<evidence type="ECO:0000313" key="3">
    <source>
        <dbReference type="Proteomes" id="UP000006001"/>
    </source>
</evidence>
<reference evidence="2" key="1">
    <citation type="submission" date="2009-10" db="EMBL/GenBank/DDBJ databases">
        <authorList>
            <person name="Weinstock G."/>
            <person name="Sodergren E."/>
            <person name="Clifton S."/>
            <person name="Fulton L."/>
            <person name="Fulton B."/>
            <person name="Courtney L."/>
            <person name="Fronick C."/>
            <person name="Harrison M."/>
            <person name="Strong C."/>
            <person name="Farmer C."/>
            <person name="Delahaunty K."/>
            <person name="Markovic C."/>
            <person name="Hall O."/>
            <person name="Minx P."/>
            <person name="Tomlinson C."/>
            <person name="Mitreva M."/>
            <person name="Nelson J."/>
            <person name="Hou S."/>
            <person name="Wollam A."/>
            <person name="Pepin K.H."/>
            <person name="Johnson M."/>
            <person name="Bhonagiri V."/>
            <person name="Nash W.E."/>
            <person name="Warren W."/>
            <person name="Chinwalla A."/>
            <person name="Mardis E.R."/>
            <person name="Wilson R.K."/>
        </authorList>
    </citation>
    <scope>NUCLEOTIDE SEQUENCE [LARGE SCALE GENOMIC DNA]</scope>
    <source>
        <strain evidence="2">ATCC 700122</strain>
    </source>
</reference>
<dbReference type="eggNOG" id="COG5015">
    <property type="taxonomic scope" value="Bacteria"/>
</dbReference>
<proteinExistence type="predicted"/>
<dbReference type="Gene3D" id="2.30.110.10">
    <property type="entry name" value="Electron Transport, Fmn-binding Protein, Chain A"/>
    <property type="match status" value="1"/>
</dbReference>
<organism evidence="2 3">
    <name type="scientific">Slackia exigua (strain ATCC 700122 / DSM 15923 / CIP 105133 / JCM 11022 / KCTC 5966 / S-7)</name>
    <dbReference type="NCBI Taxonomy" id="649764"/>
    <lineage>
        <taxon>Bacteria</taxon>
        <taxon>Bacillati</taxon>
        <taxon>Actinomycetota</taxon>
        <taxon>Coriobacteriia</taxon>
        <taxon>Eggerthellales</taxon>
        <taxon>Eggerthellaceae</taxon>
        <taxon>Slackia</taxon>
    </lineage>
</organism>
<dbReference type="EMBL" id="ACUX02000006">
    <property type="protein sequence ID" value="EEZ61469.1"/>
    <property type="molecule type" value="Genomic_DNA"/>
</dbReference>
<evidence type="ECO:0000259" key="1">
    <source>
        <dbReference type="Pfam" id="PF01243"/>
    </source>
</evidence>
<name>D0WG56_SLAES</name>
<dbReference type="Pfam" id="PF01243">
    <property type="entry name" value="PNPOx_N"/>
    <property type="match status" value="1"/>
</dbReference>
<dbReference type="OrthoDB" id="9794954at2"/>
<dbReference type="AlphaFoldDB" id="D0WG56"/>
<sequence>MDDQGMQTVLDYLTHVPAWYLATTDEHDGGQPRVRPFSFAAIENGRLWFSTSKDKDVYRELLANPKFELCSWWVGHGWLVMSGVANMTDAVSDEVRTAGFEHMVALGEGHDSPDDGRLTYFSVKSARARIDDIDGSSREIAWE</sequence>
<dbReference type="InterPro" id="IPR012349">
    <property type="entry name" value="Split_barrel_FMN-bd"/>
</dbReference>
<gene>
    <name evidence="2" type="ORF">HMPREF0762_00807</name>
</gene>
<dbReference type="RefSeq" id="WP_006362057.1">
    <property type="nucleotide sequence ID" value="NZ_GG700630.1"/>
</dbReference>
<comment type="caution">
    <text evidence="2">The sequence shown here is derived from an EMBL/GenBank/DDBJ whole genome shotgun (WGS) entry which is preliminary data.</text>
</comment>
<dbReference type="HOGENOM" id="CLU_137964_2_0_11"/>
<dbReference type="GeneID" id="85007388"/>
<keyword evidence="3" id="KW-1185">Reference proteome</keyword>
<dbReference type="SUPFAM" id="SSF50475">
    <property type="entry name" value="FMN-binding split barrel"/>
    <property type="match status" value="1"/>
</dbReference>
<evidence type="ECO:0000313" key="2">
    <source>
        <dbReference type="EMBL" id="EEZ61469.1"/>
    </source>
</evidence>